<dbReference type="InterPro" id="IPR000719">
    <property type="entry name" value="Prot_kinase_dom"/>
</dbReference>
<evidence type="ECO:0000256" key="8">
    <source>
        <dbReference type="ARBA" id="ARBA00022840"/>
    </source>
</evidence>
<dbReference type="InterPro" id="IPR001245">
    <property type="entry name" value="Ser-Thr/Tyr_kinase_cat_dom"/>
</dbReference>
<dbReference type="PROSITE" id="PS50011">
    <property type="entry name" value="PROTEIN_KINASE_DOM"/>
    <property type="match status" value="1"/>
</dbReference>
<feature type="compositionally biased region" description="Polar residues" evidence="11">
    <location>
        <begin position="533"/>
        <end position="544"/>
    </location>
</feature>
<dbReference type="GO" id="GO:0010928">
    <property type="term" value="P:regulation of auxin mediated signaling pathway"/>
    <property type="evidence" value="ECO:0007669"/>
    <property type="project" value="UniProtKB-ARBA"/>
</dbReference>
<keyword evidence="6 10" id="KW-0547">Nucleotide-binding</keyword>
<dbReference type="InterPro" id="IPR011009">
    <property type="entry name" value="Kinase-like_dom_sf"/>
</dbReference>
<keyword evidence="3" id="KW-0723">Serine/threonine-protein kinase</keyword>
<dbReference type="SMART" id="SM00666">
    <property type="entry name" value="PB1"/>
    <property type="match status" value="1"/>
</dbReference>
<dbReference type="CDD" id="cd06410">
    <property type="entry name" value="PB1_UP2"/>
    <property type="match status" value="1"/>
</dbReference>
<dbReference type="PANTHER" id="PTHR23257">
    <property type="entry name" value="SERINE-THREONINE PROTEIN KINASE"/>
    <property type="match status" value="1"/>
</dbReference>
<evidence type="ECO:0000313" key="14">
    <source>
        <dbReference type="Proteomes" id="UP000436088"/>
    </source>
</evidence>
<dbReference type="InterPro" id="IPR008271">
    <property type="entry name" value="Ser/Thr_kinase_AS"/>
</dbReference>
<name>A0A6A3AMU2_HIBSY</name>
<dbReference type="CDD" id="cd13999">
    <property type="entry name" value="STKc_MAP3K-like"/>
    <property type="match status" value="1"/>
</dbReference>
<accession>A0A6A3AMU2</accession>
<dbReference type="InterPro" id="IPR000270">
    <property type="entry name" value="PB1_dom"/>
</dbReference>
<evidence type="ECO:0000256" key="2">
    <source>
        <dbReference type="ARBA" id="ARBA00022490"/>
    </source>
</evidence>
<evidence type="ECO:0000313" key="13">
    <source>
        <dbReference type="EMBL" id="KAE8704259.1"/>
    </source>
</evidence>
<keyword evidence="9" id="KW-0927">Auxin signaling pathway</keyword>
<evidence type="ECO:0000256" key="7">
    <source>
        <dbReference type="ARBA" id="ARBA00022777"/>
    </source>
</evidence>
<dbReference type="Pfam" id="PF07714">
    <property type="entry name" value="PK_Tyr_Ser-Thr"/>
    <property type="match status" value="1"/>
</dbReference>
<dbReference type="EMBL" id="VEPZ02000994">
    <property type="protein sequence ID" value="KAE8704259.1"/>
    <property type="molecule type" value="Genomic_DNA"/>
</dbReference>
<dbReference type="PRINTS" id="PR00109">
    <property type="entry name" value="TYRKINASE"/>
</dbReference>
<feature type="binding site" evidence="10">
    <location>
        <position position="940"/>
    </location>
    <ligand>
        <name>ATP</name>
        <dbReference type="ChEBI" id="CHEBI:30616"/>
    </ligand>
</feature>
<dbReference type="GO" id="GO:0005524">
    <property type="term" value="F:ATP binding"/>
    <property type="evidence" value="ECO:0007669"/>
    <property type="project" value="UniProtKB-UniRule"/>
</dbReference>
<dbReference type="SUPFAM" id="SSF56112">
    <property type="entry name" value="Protein kinase-like (PK-like)"/>
    <property type="match status" value="1"/>
</dbReference>
<dbReference type="PROSITE" id="PS00108">
    <property type="entry name" value="PROTEIN_KINASE_ST"/>
    <property type="match status" value="1"/>
</dbReference>
<dbReference type="Gene3D" id="1.10.510.10">
    <property type="entry name" value="Transferase(Phosphotransferase) domain 1"/>
    <property type="match status" value="1"/>
</dbReference>
<dbReference type="Gene3D" id="3.10.20.90">
    <property type="entry name" value="Phosphatidylinositol 3-kinase Catalytic Subunit, Chain A, domain 1"/>
    <property type="match status" value="1"/>
</dbReference>
<dbReference type="Pfam" id="PF00564">
    <property type="entry name" value="PB1"/>
    <property type="match status" value="1"/>
</dbReference>
<dbReference type="GO" id="GO:0005737">
    <property type="term" value="C:cytoplasm"/>
    <property type="evidence" value="ECO:0007669"/>
    <property type="project" value="UniProtKB-SubCell"/>
</dbReference>
<feature type="compositionally biased region" description="Basic and acidic residues" evidence="11">
    <location>
        <begin position="120"/>
        <end position="129"/>
    </location>
</feature>
<reference evidence="13" key="1">
    <citation type="submission" date="2019-09" db="EMBL/GenBank/DDBJ databases">
        <title>Draft genome information of white flower Hibiscus syriacus.</title>
        <authorList>
            <person name="Kim Y.-M."/>
        </authorList>
    </citation>
    <scope>NUCLEOTIDE SEQUENCE [LARGE SCALE GENOMIC DNA]</scope>
    <source>
        <strain evidence="13">YM2019G1</strain>
    </source>
</reference>
<feature type="compositionally biased region" description="Polar residues" evidence="11">
    <location>
        <begin position="599"/>
        <end position="628"/>
    </location>
</feature>
<evidence type="ECO:0000256" key="3">
    <source>
        <dbReference type="ARBA" id="ARBA00022527"/>
    </source>
</evidence>
<keyword evidence="8 10" id="KW-0067">ATP-binding</keyword>
<dbReference type="Proteomes" id="UP000436088">
    <property type="component" value="Unassembled WGS sequence"/>
</dbReference>
<dbReference type="GO" id="GO:0004674">
    <property type="term" value="F:protein serine/threonine kinase activity"/>
    <property type="evidence" value="ECO:0007669"/>
    <property type="project" value="UniProtKB-KW"/>
</dbReference>
<dbReference type="FunFam" id="3.10.20.90:FF:000058">
    <property type="entry name" value="Octicosapeptide/phox/Bem1p domain kinase superfamily protein"/>
    <property type="match status" value="1"/>
</dbReference>
<evidence type="ECO:0000256" key="5">
    <source>
        <dbReference type="ARBA" id="ARBA00022679"/>
    </source>
</evidence>
<gene>
    <name evidence="13" type="ORF">F3Y22_tig00110458pilonHSYRG00337</name>
</gene>
<dbReference type="SMART" id="SM00220">
    <property type="entry name" value="S_TKc"/>
    <property type="match status" value="1"/>
</dbReference>
<sequence>MEHPRASKQYNSLAHGNGGFSHATQAFMQNPMTSINMSIRPPEPKRSDVKPVLNYSIQTGEEFAFEFMRDRLNPMKPFIPNSLGESSYATGYMDLKGILGISRTESECESDMSMPNVVEKGPKGFERKGSIHENRSRYGSLQSMQQSTPGYENNRGLLYMSLGTSDGTSPKMKVLCSFGGKILPRPSDRKLRYVGGETRIIRIRKDISWQELKQKILTIYEQTEVIKYQLPGEDFDALVSVSSDDDMQNMMEECSELLDKEASQKLRMFLFSLSDLEDTQFGLGNMDGDSEIQFVVAINGMDVGTRTSPTLQGLTNFSASNLTESEGNNIVRETSRVARDSLVISSSNIPGIMVSSSTFHSSQSALPVSSGAYEIRPQFDNGQRMGYPLQYGHNSSTYSNMREFSNSVPSNGFMNQHEHLTEVQPYNGLQQNLPMLVTELKPKPDDSGHEGNDLAKYNPLETDRAVSLQPHDGKVLNHFPHEEVQVAVNSQDASLFTVKNEAKYQEHEKVMSYADAVNQVPVPKTGNDDHHSTSSYADSDSNPADLSYIEPAVPHHKVYYSERIPREQLDSLNRFSKSADALGSHLLLAHPQSDVAKQGPNTETGENLSDSNIAPHTESSAAKPSNITPYPDAVSQINTKLAEEVLDTGLKQAVSNPVDSIQTSKKDGVQVGFLKDNLPDDELAETGLGLPVSSESAFAFPHDASLTSKNPPGHFQVDLRTESSTKDDSKENLHSGIIGADHGDILIDINDRFPRDFLSDMFSKAMLSEELSGVGPLQTDGAGLSLNVENHEPKRWSYFQKLAQDFEEKDGSLINGDHISDQFTPQGVVPLSQADADKNFGENNLKDGQPQVQISESMQFDAMIENLRTLEPEYEKPKSEKRNVGLPPLDPSLGDFDIDTLQLIKNEDLEELRELGSGTFGTVYHGNWRGSDVAIKRIKKSCFTGRSSEQERLTIEFWREADILSKLHHPNMVAFYGVVQDGPGGTMATVTEFMVDGSLRHVLLRKDRLLDRRKKLIIAMDAAFGMEYLHSKNIVHFDLKCDNLLVNLKDPSRPICKVGDFGLSKIKRNTLVSGGVRGTLPWMAPELLHGGSNKVSEKVDVFSFGIVLWEILTGEEPYANMHYGAIIGGIVSNTLRPTIPSFCDREWRKLMEQCWSPNPAARPSFTEIASRLRTMSQQSKGHRASK</sequence>
<keyword evidence="2" id="KW-0963">Cytoplasm</keyword>
<dbReference type="PROSITE" id="PS00107">
    <property type="entry name" value="PROTEIN_KINASE_ATP"/>
    <property type="match status" value="1"/>
</dbReference>
<dbReference type="Gene3D" id="3.30.200.20">
    <property type="entry name" value="Phosphorylase Kinase, domain 1"/>
    <property type="match status" value="1"/>
</dbReference>
<dbReference type="SUPFAM" id="SSF54277">
    <property type="entry name" value="CAD &amp; PB1 domains"/>
    <property type="match status" value="1"/>
</dbReference>
<proteinExistence type="predicted"/>
<feature type="region of interest" description="Disordered" evidence="11">
    <location>
        <begin position="591"/>
        <end position="631"/>
    </location>
</feature>
<feature type="region of interest" description="Disordered" evidence="11">
    <location>
        <begin position="520"/>
        <end position="547"/>
    </location>
</feature>
<dbReference type="FunFam" id="3.30.200.20:FF:000081">
    <property type="entry name" value="Octicosapeptide/phox/Bem1p domain kinase superfamily protein"/>
    <property type="match status" value="1"/>
</dbReference>
<dbReference type="PANTHER" id="PTHR23257:SF955">
    <property type="entry name" value="SUPERFAMILY PROTEIN WITH OCTICOSAPEPTIDE_PHOX_BEM1P DOMAIN, PUTATIVE ISOFORM 1-RELATED"/>
    <property type="match status" value="1"/>
</dbReference>
<keyword evidence="7" id="KW-0418">Kinase</keyword>
<feature type="domain" description="Protein kinase" evidence="12">
    <location>
        <begin position="909"/>
        <end position="1175"/>
    </location>
</feature>
<dbReference type="GO" id="GO:0009734">
    <property type="term" value="P:auxin-activated signaling pathway"/>
    <property type="evidence" value="ECO:0007669"/>
    <property type="project" value="UniProtKB-KW"/>
</dbReference>
<comment type="subcellular location">
    <subcellularLocation>
        <location evidence="1">Cytoplasm</location>
    </subcellularLocation>
</comment>
<evidence type="ECO:0000256" key="4">
    <source>
        <dbReference type="ARBA" id="ARBA00022553"/>
    </source>
</evidence>
<evidence type="ECO:0000256" key="11">
    <source>
        <dbReference type="SAM" id="MobiDB-lite"/>
    </source>
</evidence>
<evidence type="ECO:0000259" key="12">
    <source>
        <dbReference type="PROSITE" id="PS50011"/>
    </source>
</evidence>
<dbReference type="AlphaFoldDB" id="A0A6A3AMU2"/>
<evidence type="ECO:0000256" key="9">
    <source>
        <dbReference type="ARBA" id="ARBA00023294"/>
    </source>
</evidence>
<evidence type="ECO:0000256" key="6">
    <source>
        <dbReference type="ARBA" id="ARBA00022741"/>
    </source>
</evidence>
<dbReference type="FunFam" id="1.10.510.10:FF:000142">
    <property type="entry name" value="Octicosapeptide/phox/Bem1p domain kinase superfamily protein"/>
    <property type="match status" value="1"/>
</dbReference>
<dbReference type="InterPro" id="IPR017441">
    <property type="entry name" value="Protein_kinase_ATP_BS"/>
</dbReference>
<keyword evidence="4" id="KW-0597">Phosphoprotein</keyword>
<evidence type="ECO:0000256" key="1">
    <source>
        <dbReference type="ARBA" id="ARBA00004496"/>
    </source>
</evidence>
<feature type="region of interest" description="Disordered" evidence="11">
    <location>
        <begin position="110"/>
        <end position="129"/>
    </location>
</feature>
<protein>
    <submittedName>
        <fullName evidence="13">DELLA protein RGL1-like</fullName>
    </submittedName>
</protein>
<keyword evidence="14" id="KW-1185">Reference proteome</keyword>
<comment type="caution">
    <text evidence="13">The sequence shown here is derived from an EMBL/GenBank/DDBJ whole genome shotgun (WGS) entry which is preliminary data.</text>
</comment>
<keyword evidence="5" id="KW-0808">Transferase</keyword>
<organism evidence="13 14">
    <name type="scientific">Hibiscus syriacus</name>
    <name type="common">Rose of Sharon</name>
    <dbReference type="NCBI Taxonomy" id="106335"/>
    <lineage>
        <taxon>Eukaryota</taxon>
        <taxon>Viridiplantae</taxon>
        <taxon>Streptophyta</taxon>
        <taxon>Embryophyta</taxon>
        <taxon>Tracheophyta</taxon>
        <taxon>Spermatophyta</taxon>
        <taxon>Magnoliopsida</taxon>
        <taxon>eudicotyledons</taxon>
        <taxon>Gunneridae</taxon>
        <taxon>Pentapetalae</taxon>
        <taxon>rosids</taxon>
        <taxon>malvids</taxon>
        <taxon>Malvales</taxon>
        <taxon>Malvaceae</taxon>
        <taxon>Malvoideae</taxon>
        <taxon>Hibiscus</taxon>
    </lineage>
</organism>
<dbReference type="InterPro" id="IPR050167">
    <property type="entry name" value="Ser_Thr_protein_kinase"/>
</dbReference>
<evidence type="ECO:0000256" key="10">
    <source>
        <dbReference type="PROSITE-ProRule" id="PRU10141"/>
    </source>
</evidence>